<dbReference type="STRING" id="1314781.A0A165J2U6"/>
<protein>
    <recommendedName>
        <fullName evidence="2">Methyltransferase domain-containing protein</fullName>
    </recommendedName>
</protein>
<proteinExistence type="predicted"/>
<dbReference type="Pfam" id="PF13847">
    <property type="entry name" value="Methyltransf_31"/>
    <property type="match status" value="1"/>
</dbReference>
<dbReference type="AlphaFoldDB" id="A0A165J2U6"/>
<accession>A0A165J2U6</accession>
<dbReference type="SUPFAM" id="SSF53335">
    <property type="entry name" value="S-adenosyl-L-methionine-dependent methyltransferases"/>
    <property type="match status" value="1"/>
</dbReference>
<dbReference type="CDD" id="cd02440">
    <property type="entry name" value="AdoMet_MTases"/>
    <property type="match status" value="1"/>
</dbReference>
<feature type="region of interest" description="Disordered" evidence="1">
    <location>
        <begin position="1"/>
        <end position="35"/>
    </location>
</feature>
<dbReference type="Proteomes" id="UP000077266">
    <property type="component" value="Unassembled WGS sequence"/>
</dbReference>
<evidence type="ECO:0000313" key="4">
    <source>
        <dbReference type="Proteomes" id="UP000077266"/>
    </source>
</evidence>
<keyword evidence="4" id="KW-1185">Reference proteome</keyword>
<organism evidence="3 4">
    <name type="scientific">Exidia glandulosa HHB12029</name>
    <dbReference type="NCBI Taxonomy" id="1314781"/>
    <lineage>
        <taxon>Eukaryota</taxon>
        <taxon>Fungi</taxon>
        <taxon>Dikarya</taxon>
        <taxon>Basidiomycota</taxon>
        <taxon>Agaricomycotina</taxon>
        <taxon>Agaricomycetes</taxon>
        <taxon>Auriculariales</taxon>
        <taxon>Exidiaceae</taxon>
        <taxon>Exidia</taxon>
    </lineage>
</organism>
<dbReference type="EMBL" id="KV425976">
    <property type="protein sequence ID" value="KZV94251.1"/>
    <property type="molecule type" value="Genomic_DNA"/>
</dbReference>
<sequence>MSSTVTAAREDSPDYSSEEPTSEYTSFQSTSPTSSDARGVDYYIPASLPSASPAPSVISLSESLYQSSFRQAYDRLVNNYSDLYHLPADDEEIERLDMQHLLFTSAMGPLPPMAEVLADDGSPKAALDLGCGSGSWLYDVANEYPHCLTVGVDLVPVTRLDLPRNARMEVDDINLGLEHFYDQFDVVHARLISLGIKDYAGLIDQVSRVVRSRGVIAFTESNYLVYDANKQVMDVTSPDQTVSAIAVLYHHIVRSVRKRGANIDAASLLHRWIGQHNAYEDVVYRDIWLPTSPFLPPDAEDAHRLNFIGELLRQDLRSFLKSVRVLLLSSGMPEFEVDELRGRAWKELETMQPPMWAKVQSVYARRKPKQ</sequence>
<reference evidence="3 4" key="1">
    <citation type="journal article" date="2016" name="Mol. Biol. Evol.">
        <title>Comparative Genomics of Early-Diverging Mushroom-Forming Fungi Provides Insights into the Origins of Lignocellulose Decay Capabilities.</title>
        <authorList>
            <person name="Nagy L.G."/>
            <person name="Riley R."/>
            <person name="Tritt A."/>
            <person name="Adam C."/>
            <person name="Daum C."/>
            <person name="Floudas D."/>
            <person name="Sun H."/>
            <person name="Yadav J.S."/>
            <person name="Pangilinan J."/>
            <person name="Larsson K.H."/>
            <person name="Matsuura K."/>
            <person name="Barry K."/>
            <person name="Labutti K."/>
            <person name="Kuo R."/>
            <person name="Ohm R.A."/>
            <person name="Bhattacharya S.S."/>
            <person name="Shirouzu T."/>
            <person name="Yoshinaga Y."/>
            <person name="Martin F.M."/>
            <person name="Grigoriev I.V."/>
            <person name="Hibbett D.S."/>
        </authorList>
    </citation>
    <scope>NUCLEOTIDE SEQUENCE [LARGE SCALE GENOMIC DNA]</scope>
    <source>
        <strain evidence="3 4">HHB12029</strain>
    </source>
</reference>
<dbReference type="InParanoid" id="A0A165J2U6"/>
<dbReference type="InterPro" id="IPR025714">
    <property type="entry name" value="Methyltranfer_dom"/>
</dbReference>
<dbReference type="Gene3D" id="3.40.50.150">
    <property type="entry name" value="Vaccinia Virus protein VP39"/>
    <property type="match status" value="1"/>
</dbReference>
<dbReference type="OrthoDB" id="2013972at2759"/>
<evidence type="ECO:0000256" key="1">
    <source>
        <dbReference type="SAM" id="MobiDB-lite"/>
    </source>
</evidence>
<name>A0A165J2U6_EXIGL</name>
<feature type="domain" description="Methyltransferase" evidence="2">
    <location>
        <begin position="124"/>
        <end position="233"/>
    </location>
</feature>
<evidence type="ECO:0000259" key="2">
    <source>
        <dbReference type="Pfam" id="PF13847"/>
    </source>
</evidence>
<dbReference type="InterPro" id="IPR029063">
    <property type="entry name" value="SAM-dependent_MTases_sf"/>
</dbReference>
<evidence type="ECO:0000313" key="3">
    <source>
        <dbReference type="EMBL" id="KZV94251.1"/>
    </source>
</evidence>
<gene>
    <name evidence="3" type="ORF">EXIGLDRAFT_767312</name>
</gene>